<protein>
    <recommendedName>
        <fullName evidence="1">Helitron helicase-like domain-containing protein</fullName>
    </recommendedName>
</protein>
<proteinExistence type="predicted"/>
<evidence type="ECO:0000259" key="1">
    <source>
        <dbReference type="Pfam" id="PF14214"/>
    </source>
</evidence>
<sequence length="109" mass="12933">MINPLNGEETTKKVSSMNYYAYRLMIRQNADNYLLRFSRLFQQYCVDMYVKIETERLNFIGLNQTKLRSEEYMHLRDAIGTKGNTDNIGRLTILPAKYIGIPRRMHEYA</sequence>
<name>A0A7R8YM55_HERIL</name>
<organism evidence="2 3">
    <name type="scientific">Hermetia illucens</name>
    <name type="common">Black soldier fly</name>
    <dbReference type="NCBI Taxonomy" id="343691"/>
    <lineage>
        <taxon>Eukaryota</taxon>
        <taxon>Metazoa</taxon>
        <taxon>Ecdysozoa</taxon>
        <taxon>Arthropoda</taxon>
        <taxon>Hexapoda</taxon>
        <taxon>Insecta</taxon>
        <taxon>Pterygota</taxon>
        <taxon>Neoptera</taxon>
        <taxon>Endopterygota</taxon>
        <taxon>Diptera</taxon>
        <taxon>Brachycera</taxon>
        <taxon>Stratiomyomorpha</taxon>
        <taxon>Stratiomyidae</taxon>
        <taxon>Hermetiinae</taxon>
        <taxon>Hermetia</taxon>
    </lineage>
</organism>
<dbReference type="Proteomes" id="UP000594454">
    <property type="component" value="Chromosome 1"/>
</dbReference>
<dbReference type="EMBL" id="LR899009">
    <property type="protein sequence ID" value="CAD7078183.1"/>
    <property type="molecule type" value="Genomic_DNA"/>
</dbReference>
<evidence type="ECO:0000313" key="2">
    <source>
        <dbReference type="EMBL" id="CAD7078183.1"/>
    </source>
</evidence>
<gene>
    <name evidence="2" type="ORF">HERILL_LOCUS1468</name>
</gene>
<dbReference type="InParanoid" id="A0A7R8YM55"/>
<dbReference type="PANTHER" id="PTHR45786:SF74">
    <property type="entry name" value="ATP-DEPENDENT DNA HELICASE"/>
    <property type="match status" value="1"/>
</dbReference>
<dbReference type="AlphaFoldDB" id="A0A7R8YM55"/>
<keyword evidence="3" id="KW-1185">Reference proteome</keyword>
<accession>A0A7R8YM55</accession>
<feature type="domain" description="Helitron helicase-like" evidence="1">
    <location>
        <begin position="19"/>
        <end position="107"/>
    </location>
</feature>
<dbReference type="PANTHER" id="PTHR45786">
    <property type="entry name" value="DNA BINDING PROTEIN-LIKE"/>
    <property type="match status" value="1"/>
</dbReference>
<dbReference type="InterPro" id="IPR025476">
    <property type="entry name" value="Helitron_helicase-like"/>
</dbReference>
<evidence type="ECO:0000313" key="3">
    <source>
        <dbReference type="Proteomes" id="UP000594454"/>
    </source>
</evidence>
<dbReference type="Pfam" id="PF14214">
    <property type="entry name" value="Helitron_like_N"/>
    <property type="match status" value="1"/>
</dbReference>
<reference evidence="2 3" key="1">
    <citation type="submission" date="2020-11" db="EMBL/GenBank/DDBJ databases">
        <authorList>
            <person name="Wallbank WR R."/>
            <person name="Pardo Diaz C."/>
            <person name="Kozak K."/>
            <person name="Martin S."/>
            <person name="Jiggins C."/>
            <person name="Moest M."/>
            <person name="Warren A I."/>
            <person name="Generalovic N T."/>
            <person name="Byers J.R.P. K."/>
            <person name="Montejo-Kovacevich G."/>
            <person name="Yen C E."/>
        </authorList>
    </citation>
    <scope>NUCLEOTIDE SEQUENCE [LARGE SCALE GENOMIC DNA]</scope>
</reference>